<dbReference type="InterPro" id="IPR001029">
    <property type="entry name" value="Flagellin_N"/>
</dbReference>
<dbReference type="InterPro" id="IPR046358">
    <property type="entry name" value="Flagellin_C"/>
</dbReference>
<proteinExistence type="inferred from homology"/>
<evidence type="ECO:0000256" key="4">
    <source>
        <dbReference type="RuleBase" id="RU362073"/>
    </source>
</evidence>
<keyword evidence="3 4" id="KW-0975">Bacterial flagellum</keyword>
<dbReference type="AlphaFoldDB" id="A0A941CZJ4"/>
<dbReference type="EMBL" id="CP068570">
    <property type="protein sequence ID" value="QQZ48651.1"/>
    <property type="molecule type" value="Genomic_DNA"/>
</dbReference>
<keyword evidence="7" id="KW-0969">Cilium</keyword>
<dbReference type="EMBL" id="JAGSGD010000001">
    <property type="protein sequence ID" value="MBR7619570.1"/>
    <property type="molecule type" value="Genomic_DNA"/>
</dbReference>
<evidence type="ECO:0000313" key="9">
    <source>
        <dbReference type="Proteomes" id="UP000622580"/>
    </source>
</evidence>
<name>A0A941CZJ4_9CAUL</name>
<dbReference type="Pfam" id="PF00700">
    <property type="entry name" value="Flagellin_C"/>
    <property type="match status" value="1"/>
</dbReference>
<dbReference type="RefSeq" id="WP_215339916.1">
    <property type="nucleotide sequence ID" value="NZ_JAGSGD010000001.1"/>
</dbReference>
<comment type="similarity">
    <text evidence="1 4">Belongs to the bacterial flagellin family.</text>
</comment>
<evidence type="ECO:0000313" key="8">
    <source>
        <dbReference type="EMBL" id="QQZ48651.1"/>
    </source>
</evidence>
<comment type="function">
    <text evidence="4">Flagellin is the subunit protein which polymerizes to form the filaments of bacterial flagella.</text>
</comment>
<reference evidence="8" key="1">
    <citation type="submission" date="2021-01" db="EMBL/GenBank/DDBJ databases">
        <title>Genome sequence of Phenylobacterium sp. 20VBR1 isolated from a valley glaceir, Ny-Alesund, Svalbard.</title>
        <authorList>
            <person name="Thomas F.A."/>
            <person name="Krishnan K.P."/>
            <person name="Sinha R.K."/>
        </authorList>
    </citation>
    <scope>NUCLEOTIDE SEQUENCE</scope>
    <source>
        <strain evidence="8">20VBR1</strain>
    </source>
</reference>
<keyword evidence="9" id="KW-1185">Reference proteome</keyword>
<gene>
    <name evidence="7" type="ORF">JKL49_09240</name>
    <name evidence="8" type="ORF">JKL49_14085</name>
</gene>
<comment type="subunit">
    <text evidence="2">In C.crescentus, the flagellar filament is composed of multiple flagellins of 29 kDa; 27 kDa and 25 kDa.</text>
</comment>
<dbReference type="GO" id="GO:0005576">
    <property type="term" value="C:extracellular region"/>
    <property type="evidence" value="ECO:0007669"/>
    <property type="project" value="UniProtKB-SubCell"/>
</dbReference>
<dbReference type="PANTHER" id="PTHR42792:SF2">
    <property type="entry name" value="FLAGELLIN"/>
    <property type="match status" value="1"/>
</dbReference>
<keyword evidence="7" id="KW-0966">Cell projection</keyword>
<keyword evidence="7" id="KW-0282">Flagellum</keyword>
<dbReference type="GO" id="GO:0009288">
    <property type="term" value="C:bacterial-type flagellum"/>
    <property type="evidence" value="ECO:0007669"/>
    <property type="project" value="UniProtKB-SubCell"/>
</dbReference>
<dbReference type="PANTHER" id="PTHR42792">
    <property type="entry name" value="FLAGELLIN"/>
    <property type="match status" value="1"/>
</dbReference>
<comment type="subcellular location">
    <subcellularLocation>
        <location evidence="4">Secreted</location>
    </subcellularLocation>
    <subcellularLocation>
        <location evidence="4">Bacterial flagellum</location>
    </subcellularLocation>
</comment>
<sequence>MSISVHTNKSALVALQNLNKTNDELSDVQNRINTGLSIATAKDNASVWSIAQGQRADIGALAAVKMSLDRAQSIAEVSMAAGESISDLLVQLKEKVVSSQDPSLDVSSRTALDADFKSILRQIAQVGQNASFDGADILDGTTTSIRFLANADANAYITLSGQDMSLGGAIITMGATSSITTVTLAQTALTQLDVSIGNVNQALGALGAQAKQIENHNKFVSKLTDVLQAGIGNLVDADVAKESAHLQALQVQQQLGAQALSIANQAPQIILSLFK</sequence>
<dbReference type="SUPFAM" id="SSF64518">
    <property type="entry name" value="Phase 1 flagellin"/>
    <property type="match status" value="1"/>
</dbReference>
<evidence type="ECO:0000256" key="2">
    <source>
        <dbReference type="ARBA" id="ARBA00011829"/>
    </source>
</evidence>
<evidence type="ECO:0000259" key="6">
    <source>
        <dbReference type="Pfam" id="PF00700"/>
    </source>
</evidence>
<reference evidence="7" key="2">
    <citation type="submission" date="2021-04" db="EMBL/GenBank/DDBJ databases">
        <title>Draft genome assembly of strain Phenylobacterium sp. 20VBR1 using MiniION and Illumina platforms.</title>
        <authorList>
            <person name="Thomas F.A."/>
            <person name="Krishnan K.P."/>
            <person name="Sinha R.K."/>
        </authorList>
    </citation>
    <scope>NUCLEOTIDE SEQUENCE</scope>
    <source>
        <strain evidence="7">20VBR1</strain>
    </source>
</reference>
<feature type="domain" description="Flagellin C-terminal" evidence="6">
    <location>
        <begin position="191"/>
        <end position="274"/>
    </location>
</feature>
<keyword evidence="4" id="KW-0964">Secreted</keyword>
<organism evidence="7 9">
    <name type="scientific">Phenylobacterium glaciei</name>
    <dbReference type="NCBI Taxonomy" id="2803784"/>
    <lineage>
        <taxon>Bacteria</taxon>
        <taxon>Pseudomonadati</taxon>
        <taxon>Pseudomonadota</taxon>
        <taxon>Alphaproteobacteria</taxon>
        <taxon>Caulobacterales</taxon>
        <taxon>Caulobacteraceae</taxon>
        <taxon>Phenylobacterium</taxon>
    </lineage>
</organism>
<dbReference type="InterPro" id="IPR001492">
    <property type="entry name" value="Flagellin"/>
</dbReference>
<accession>A0A941CZJ4</accession>
<evidence type="ECO:0000259" key="5">
    <source>
        <dbReference type="Pfam" id="PF00669"/>
    </source>
</evidence>
<evidence type="ECO:0000256" key="1">
    <source>
        <dbReference type="ARBA" id="ARBA00005709"/>
    </source>
</evidence>
<evidence type="ECO:0000313" key="7">
    <source>
        <dbReference type="EMBL" id="MBR7619570.1"/>
    </source>
</evidence>
<dbReference type="Proteomes" id="UP000622580">
    <property type="component" value="Unassembled WGS sequence"/>
</dbReference>
<feature type="domain" description="Flagellin N-terminal" evidence="5">
    <location>
        <begin position="5"/>
        <end position="143"/>
    </location>
</feature>
<dbReference type="GO" id="GO:0005198">
    <property type="term" value="F:structural molecule activity"/>
    <property type="evidence" value="ECO:0007669"/>
    <property type="project" value="UniProtKB-UniRule"/>
</dbReference>
<protein>
    <recommendedName>
        <fullName evidence="4">Flagellin</fullName>
    </recommendedName>
</protein>
<evidence type="ECO:0000256" key="3">
    <source>
        <dbReference type="ARBA" id="ARBA00023143"/>
    </source>
</evidence>
<dbReference type="Pfam" id="PF00669">
    <property type="entry name" value="Flagellin_N"/>
    <property type="match status" value="1"/>
</dbReference>
<dbReference type="Gene3D" id="1.20.1330.10">
    <property type="entry name" value="f41 fragment of flagellin, N-terminal domain"/>
    <property type="match status" value="1"/>
</dbReference>